<protein>
    <submittedName>
        <fullName evidence="1">Uncharacterized protein</fullName>
    </submittedName>
</protein>
<gene>
    <name evidence="1" type="ORF">S01H1_33527</name>
</gene>
<evidence type="ECO:0000313" key="1">
    <source>
        <dbReference type="EMBL" id="GAG11730.1"/>
    </source>
</evidence>
<feature type="non-terminal residue" evidence="1">
    <location>
        <position position="174"/>
    </location>
</feature>
<name>X0V0W4_9ZZZZ</name>
<dbReference type="EMBL" id="BARS01020823">
    <property type="protein sequence ID" value="GAG11730.1"/>
    <property type="molecule type" value="Genomic_DNA"/>
</dbReference>
<comment type="caution">
    <text evidence="1">The sequence shown here is derived from an EMBL/GenBank/DDBJ whole genome shotgun (WGS) entry which is preliminary data.</text>
</comment>
<proteinExistence type="predicted"/>
<sequence>MTGEIGQTNGTDTNWGVGYYGNGWYRAYSHNDFDGPFPTTYDQTLEFSISEQDGVDIVSQDGVRGVYIWGGQNDIRTNVASYSRTEDDPNDKWPPVNNSTISLIVNDLVRRAGLTDEDIDIPSLDSFRLKHPESVGLYLTGNETFKQALDMLLGSLGAFWGFNREGKLTIGQLV</sequence>
<organism evidence="1">
    <name type="scientific">marine sediment metagenome</name>
    <dbReference type="NCBI Taxonomy" id="412755"/>
    <lineage>
        <taxon>unclassified sequences</taxon>
        <taxon>metagenomes</taxon>
        <taxon>ecological metagenomes</taxon>
    </lineage>
</organism>
<accession>X0V0W4</accession>
<reference evidence="1" key="1">
    <citation type="journal article" date="2014" name="Front. Microbiol.">
        <title>High frequency of phylogenetically diverse reductive dehalogenase-homologous genes in deep subseafloor sedimentary metagenomes.</title>
        <authorList>
            <person name="Kawai M."/>
            <person name="Futagami T."/>
            <person name="Toyoda A."/>
            <person name="Takaki Y."/>
            <person name="Nishi S."/>
            <person name="Hori S."/>
            <person name="Arai W."/>
            <person name="Tsubouchi T."/>
            <person name="Morono Y."/>
            <person name="Uchiyama I."/>
            <person name="Ito T."/>
            <person name="Fujiyama A."/>
            <person name="Inagaki F."/>
            <person name="Takami H."/>
        </authorList>
    </citation>
    <scope>NUCLEOTIDE SEQUENCE</scope>
    <source>
        <strain evidence="1">Expedition CK06-06</strain>
    </source>
</reference>
<dbReference type="AlphaFoldDB" id="X0V0W4"/>